<dbReference type="AlphaFoldDB" id="B0CD89"/>
<name>B0CD89_ACAM1</name>
<keyword evidence="2" id="KW-1185">Reference proteome</keyword>
<dbReference type="KEGG" id="amr:AM1_0631"/>
<protein>
    <submittedName>
        <fullName evidence="1">Uncharacterized protein</fullName>
    </submittedName>
</protein>
<organism evidence="1 2">
    <name type="scientific">Acaryochloris marina (strain MBIC 11017)</name>
    <dbReference type="NCBI Taxonomy" id="329726"/>
    <lineage>
        <taxon>Bacteria</taxon>
        <taxon>Bacillati</taxon>
        <taxon>Cyanobacteriota</taxon>
        <taxon>Cyanophyceae</taxon>
        <taxon>Acaryochloridales</taxon>
        <taxon>Acaryochloridaceae</taxon>
        <taxon>Acaryochloris</taxon>
    </lineage>
</organism>
<gene>
    <name evidence="1" type="ordered locus">AM1_0631</name>
</gene>
<evidence type="ECO:0000313" key="1">
    <source>
        <dbReference type="EMBL" id="ABW25680.1"/>
    </source>
</evidence>
<dbReference type="EMBL" id="CP000828">
    <property type="protein sequence ID" value="ABW25680.1"/>
    <property type="molecule type" value="Genomic_DNA"/>
</dbReference>
<dbReference type="STRING" id="329726.AM1_0631"/>
<accession>B0CD89</accession>
<evidence type="ECO:0000313" key="2">
    <source>
        <dbReference type="Proteomes" id="UP000000268"/>
    </source>
</evidence>
<dbReference type="HOGENOM" id="CLU_2839584_0_0_3"/>
<proteinExistence type="predicted"/>
<sequence>MGERTCLKIAEIPFFDLTSFLISPLTEVLILTPLTSTQSSNLLLGPDPIEPSGPFVIQATYLLRI</sequence>
<dbReference type="Proteomes" id="UP000000268">
    <property type="component" value="Chromosome"/>
</dbReference>
<reference evidence="1 2" key="1">
    <citation type="journal article" date="2008" name="Proc. Natl. Acad. Sci. U.S.A.">
        <title>Niche adaptation and genome expansion in the chlorophyll d-producing cyanobacterium Acaryochloris marina.</title>
        <authorList>
            <person name="Swingley W.D."/>
            <person name="Chen M."/>
            <person name="Cheung P.C."/>
            <person name="Conrad A.L."/>
            <person name="Dejesa L.C."/>
            <person name="Hao J."/>
            <person name="Honchak B.M."/>
            <person name="Karbach L.E."/>
            <person name="Kurdoglu A."/>
            <person name="Lahiri S."/>
            <person name="Mastrian S.D."/>
            <person name="Miyashita H."/>
            <person name="Page L."/>
            <person name="Ramakrishna P."/>
            <person name="Satoh S."/>
            <person name="Sattley W.M."/>
            <person name="Shimada Y."/>
            <person name="Taylor H.L."/>
            <person name="Tomo T."/>
            <person name="Tsuchiya T."/>
            <person name="Wang Z.T."/>
            <person name="Raymond J."/>
            <person name="Mimuro M."/>
            <person name="Blankenship R.E."/>
            <person name="Touchman J.W."/>
        </authorList>
    </citation>
    <scope>NUCLEOTIDE SEQUENCE [LARGE SCALE GENOMIC DNA]</scope>
    <source>
        <strain evidence="2">MBIC 11017</strain>
    </source>
</reference>